<evidence type="ECO:0000313" key="2">
    <source>
        <dbReference type="Proteomes" id="UP001058003"/>
    </source>
</evidence>
<dbReference type="Proteomes" id="UP001058003">
    <property type="component" value="Chromosome"/>
</dbReference>
<protein>
    <submittedName>
        <fullName evidence="1">Uncharacterized protein</fullName>
    </submittedName>
</protein>
<keyword evidence="2" id="KW-1185">Reference proteome</keyword>
<dbReference type="KEGG" id="daur:Daura_01975"/>
<sequence length="117" mass="12981">MATVSIDRDTLVVEIEGLDKLWALKSRLAIPLANVRGATADPGMIRQPKGIRAPGAHIPNVITAGTFHLDGEKVFWDVRDAEKAIVVELADERYARLVIQVDDPRTTVDLIERSVRR</sequence>
<name>A0A9Q9MG14_9ACTN</name>
<organism evidence="1 2">
    <name type="scientific">Dactylosporangium aurantiacum</name>
    <dbReference type="NCBI Taxonomy" id="35754"/>
    <lineage>
        <taxon>Bacteria</taxon>
        <taxon>Bacillati</taxon>
        <taxon>Actinomycetota</taxon>
        <taxon>Actinomycetes</taxon>
        <taxon>Micromonosporales</taxon>
        <taxon>Micromonosporaceae</taxon>
        <taxon>Dactylosporangium</taxon>
    </lineage>
</organism>
<accession>A0A9Q9MG14</accession>
<proteinExistence type="predicted"/>
<dbReference type="RefSeq" id="WP_033363123.1">
    <property type="nucleotide sequence ID" value="NZ_CP073767.1"/>
</dbReference>
<evidence type="ECO:0000313" key="1">
    <source>
        <dbReference type="EMBL" id="UWZ55074.1"/>
    </source>
</evidence>
<reference evidence="1" key="1">
    <citation type="submission" date="2021-04" db="EMBL/GenBank/DDBJ databases">
        <title>Dactylosporangium aurantiacum NRRL B-8018 full assembly.</title>
        <authorList>
            <person name="Hartkoorn R.C."/>
            <person name="Beaudoing E."/>
            <person name="Hot D."/>
        </authorList>
    </citation>
    <scope>NUCLEOTIDE SEQUENCE</scope>
    <source>
        <strain evidence="1">NRRL B-8018</strain>
    </source>
</reference>
<dbReference type="OrthoDB" id="530515at2"/>
<dbReference type="EMBL" id="CP073767">
    <property type="protein sequence ID" value="UWZ55074.1"/>
    <property type="molecule type" value="Genomic_DNA"/>
</dbReference>
<dbReference type="AlphaFoldDB" id="A0A9Q9MG14"/>
<gene>
    <name evidence="1" type="ORF">Daura_01975</name>
</gene>